<organism evidence="6 7">
    <name type="scientific">Fructilactobacillus florum DSM 22689 = JCM 16035</name>
    <dbReference type="NCBI Taxonomy" id="1423745"/>
    <lineage>
        <taxon>Bacteria</taxon>
        <taxon>Bacillati</taxon>
        <taxon>Bacillota</taxon>
        <taxon>Bacilli</taxon>
        <taxon>Lactobacillales</taxon>
        <taxon>Lactobacillaceae</taxon>
        <taxon>Fructilactobacillus</taxon>
    </lineage>
</organism>
<dbReference type="SUPFAM" id="SSF53807">
    <property type="entry name" value="Helical backbone' metal receptor"/>
    <property type="match status" value="1"/>
</dbReference>
<comment type="caution">
    <text evidence="6">The sequence shown here is derived from an EMBL/GenBank/DDBJ whole genome shotgun (WGS) entry which is preliminary data.</text>
</comment>
<dbReference type="InterPro" id="IPR050492">
    <property type="entry name" value="Bact_metal-bind_prot9"/>
</dbReference>
<dbReference type="PATRIC" id="fig|1423745.4.peg.1289"/>
<dbReference type="PANTHER" id="PTHR42953:SF1">
    <property type="entry name" value="METAL-BINDING PROTEIN HI_0362-RELATED"/>
    <property type="match status" value="1"/>
</dbReference>
<gene>
    <name evidence="6" type="ORF">FC87_GL001223</name>
</gene>
<evidence type="ECO:0008006" key="8">
    <source>
        <dbReference type="Google" id="ProtNLM"/>
    </source>
</evidence>
<proteinExistence type="inferred from homology"/>
<dbReference type="GO" id="GO:0046872">
    <property type="term" value="F:metal ion binding"/>
    <property type="evidence" value="ECO:0007669"/>
    <property type="project" value="UniProtKB-KW"/>
</dbReference>
<evidence type="ECO:0000256" key="2">
    <source>
        <dbReference type="ARBA" id="ARBA00022448"/>
    </source>
</evidence>
<dbReference type="EMBL" id="AYZI01000008">
    <property type="protein sequence ID" value="KRM90537.1"/>
    <property type="molecule type" value="Genomic_DNA"/>
</dbReference>
<keyword evidence="3" id="KW-0479">Metal-binding</keyword>
<dbReference type="Pfam" id="PF01297">
    <property type="entry name" value="ZnuA"/>
    <property type="match status" value="1"/>
</dbReference>
<protein>
    <recommendedName>
        <fullName evidence="8">Metal ABC transporter substrate-binding protein</fullName>
    </recommendedName>
</protein>
<evidence type="ECO:0000256" key="5">
    <source>
        <dbReference type="RuleBase" id="RU003512"/>
    </source>
</evidence>
<evidence type="ECO:0000256" key="3">
    <source>
        <dbReference type="ARBA" id="ARBA00022723"/>
    </source>
</evidence>
<dbReference type="InterPro" id="IPR006129">
    <property type="entry name" value="AdhesinB"/>
</dbReference>
<dbReference type="PANTHER" id="PTHR42953">
    <property type="entry name" value="HIGH-AFFINITY ZINC UPTAKE SYSTEM PROTEIN ZNUA-RELATED"/>
    <property type="match status" value="1"/>
</dbReference>
<dbReference type="Proteomes" id="UP000051586">
    <property type="component" value="Unassembled WGS sequence"/>
</dbReference>
<evidence type="ECO:0000256" key="4">
    <source>
        <dbReference type="ARBA" id="ARBA00022729"/>
    </source>
</evidence>
<evidence type="ECO:0000256" key="1">
    <source>
        <dbReference type="ARBA" id="ARBA00004196"/>
    </source>
</evidence>
<dbReference type="AlphaFoldDB" id="A0A0R2CQ77"/>
<dbReference type="InterPro" id="IPR006127">
    <property type="entry name" value="ZnuA-like"/>
</dbReference>
<sequence length="299" mass="33483">MKQTRRWVLIGTLLLIPLLLAGCKKKQPASSQHHQLKVVASTNVYAQLAQGVLGQEGKATAIVQGTTDPHDFEPGTQTAHTVEQADLLIWNGIGYDDWMAKLAQKQPQVVAAHVLDRHDGENEHLFFDPRMPRKMITQIEQQARNLRPKQQKQFQKNAAAQQKKYAAVTNLADQARTNLATKQLNQKVAVSEPVFNDALKYMGYQVANASFANAIDKEVDPSPKAVRDLRASLEKREVAFFVDNTQNDSKVVRQMGSLAKKHQVPVIKITETVPPKQTYADWMTGIYQQVLAVQKQEQG</sequence>
<name>A0A0R2CQ77_9LACO</name>
<dbReference type="GO" id="GO:0030313">
    <property type="term" value="C:cell envelope"/>
    <property type="evidence" value="ECO:0007669"/>
    <property type="project" value="UniProtKB-SubCell"/>
</dbReference>
<dbReference type="GO" id="GO:0030001">
    <property type="term" value="P:metal ion transport"/>
    <property type="evidence" value="ECO:0007669"/>
    <property type="project" value="InterPro"/>
</dbReference>
<keyword evidence="2 5" id="KW-0813">Transport</keyword>
<accession>A0A0R2CQ77</accession>
<dbReference type="Gene3D" id="3.40.50.1980">
    <property type="entry name" value="Nitrogenase molybdenum iron protein domain"/>
    <property type="match status" value="1"/>
</dbReference>
<dbReference type="InterPro" id="IPR006128">
    <property type="entry name" value="Lipoprotein_PsaA-like"/>
</dbReference>
<dbReference type="STRING" id="1423745.GCA_001311215_00742"/>
<dbReference type="GO" id="GO:0007155">
    <property type="term" value="P:cell adhesion"/>
    <property type="evidence" value="ECO:0007669"/>
    <property type="project" value="InterPro"/>
</dbReference>
<dbReference type="PRINTS" id="PR00690">
    <property type="entry name" value="ADHESNFAMILY"/>
</dbReference>
<keyword evidence="4" id="KW-0732">Signal</keyword>
<evidence type="ECO:0000313" key="7">
    <source>
        <dbReference type="Proteomes" id="UP000051586"/>
    </source>
</evidence>
<comment type="subcellular location">
    <subcellularLocation>
        <location evidence="1">Cell envelope</location>
    </subcellularLocation>
</comment>
<reference evidence="6 7" key="1">
    <citation type="journal article" date="2015" name="Genome Announc.">
        <title>Expanding the biotechnology potential of lactobacilli through comparative genomics of 213 strains and associated genera.</title>
        <authorList>
            <person name="Sun Z."/>
            <person name="Harris H.M."/>
            <person name="McCann A."/>
            <person name="Guo C."/>
            <person name="Argimon S."/>
            <person name="Zhang W."/>
            <person name="Yang X."/>
            <person name="Jeffery I.B."/>
            <person name="Cooney J.C."/>
            <person name="Kagawa T.F."/>
            <person name="Liu W."/>
            <person name="Song Y."/>
            <person name="Salvetti E."/>
            <person name="Wrobel A."/>
            <person name="Rasinkangas P."/>
            <person name="Parkhill J."/>
            <person name="Rea M.C."/>
            <person name="O'Sullivan O."/>
            <person name="Ritari J."/>
            <person name="Douillard F.P."/>
            <person name="Paul Ross R."/>
            <person name="Yang R."/>
            <person name="Briner A.E."/>
            <person name="Felis G.E."/>
            <person name="de Vos W.M."/>
            <person name="Barrangou R."/>
            <person name="Klaenhammer T.R."/>
            <person name="Caufield P.W."/>
            <person name="Cui Y."/>
            <person name="Zhang H."/>
            <person name="O'Toole P.W."/>
        </authorList>
    </citation>
    <scope>NUCLEOTIDE SEQUENCE [LARGE SCALE GENOMIC DNA]</scope>
    <source>
        <strain evidence="6 7">DSM 22689</strain>
    </source>
</reference>
<dbReference type="PROSITE" id="PS51257">
    <property type="entry name" value="PROKAR_LIPOPROTEIN"/>
    <property type="match status" value="1"/>
</dbReference>
<dbReference type="PRINTS" id="PR00691">
    <property type="entry name" value="ADHESINB"/>
</dbReference>
<dbReference type="RefSeq" id="WP_056961817.1">
    <property type="nucleotide sequence ID" value="NZ_AYZI01000008.1"/>
</dbReference>
<evidence type="ECO:0000313" key="6">
    <source>
        <dbReference type="EMBL" id="KRM90537.1"/>
    </source>
</evidence>
<comment type="similarity">
    <text evidence="5">Belongs to the bacterial solute-binding protein 9 family.</text>
</comment>